<dbReference type="InterPro" id="IPR029044">
    <property type="entry name" value="Nucleotide-diphossugar_trans"/>
</dbReference>
<keyword evidence="2" id="KW-0328">Glycosyltransferase</keyword>
<dbReference type="PANTHER" id="PTHR31306">
    <property type="entry name" value="ALPHA-1,6-MANNOSYLTRANSFERASE MNN11-RELATED"/>
    <property type="match status" value="1"/>
</dbReference>
<evidence type="ECO:0000256" key="4">
    <source>
        <dbReference type="SAM" id="Phobius"/>
    </source>
</evidence>
<dbReference type="Pfam" id="PF05637">
    <property type="entry name" value="Glyco_transf_34"/>
    <property type="match status" value="1"/>
</dbReference>
<dbReference type="GO" id="GO:0000139">
    <property type="term" value="C:Golgi membrane"/>
    <property type="evidence" value="ECO:0007669"/>
    <property type="project" value="TreeGrafter"/>
</dbReference>
<dbReference type="GO" id="GO:0016757">
    <property type="term" value="F:glycosyltransferase activity"/>
    <property type="evidence" value="ECO:0007669"/>
    <property type="project" value="UniProtKB-KW"/>
</dbReference>
<keyword evidence="4" id="KW-0472">Membrane</keyword>
<dbReference type="Proteomes" id="UP000247409">
    <property type="component" value="Unassembled WGS sequence"/>
</dbReference>
<dbReference type="AlphaFoldDB" id="A0A2V3ILU6"/>
<organism evidence="5 6">
    <name type="scientific">Gracilariopsis chorda</name>
    <dbReference type="NCBI Taxonomy" id="448386"/>
    <lineage>
        <taxon>Eukaryota</taxon>
        <taxon>Rhodophyta</taxon>
        <taxon>Florideophyceae</taxon>
        <taxon>Rhodymeniophycidae</taxon>
        <taxon>Gracilariales</taxon>
        <taxon>Gracilariaceae</taxon>
        <taxon>Gracilariopsis</taxon>
    </lineage>
</organism>
<dbReference type="PANTHER" id="PTHR31306:SF4">
    <property type="entry name" value="ALPHA-1,2-GALACTOSYLTRANSFERASE"/>
    <property type="match status" value="1"/>
</dbReference>
<accession>A0A2V3ILU6</accession>
<evidence type="ECO:0000256" key="3">
    <source>
        <dbReference type="ARBA" id="ARBA00022679"/>
    </source>
</evidence>
<dbReference type="EMBL" id="NBIV01000139">
    <property type="protein sequence ID" value="PXF43062.1"/>
    <property type="molecule type" value="Genomic_DNA"/>
</dbReference>
<keyword evidence="6" id="KW-1185">Reference proteome</keyword>
<evidence type="ECO:0000313" key="6">
    <source>
        <dbReference type="Proteomes" id="UP000247409"/>
    </source>
</evidence>
<keyword evidence="3" id="KW-0808">Transferase</keyword>
<proteinExistence type="inferred from homology"/>
<reference evidence="5 6" key="1">
    <citation type="journal article" date="2018" name="Mol. Biol. Evol.">
        <title>Analysis of the draft genome of the red seaweed Gracilariopsis chorda provides insights into genome size evolution in Rhodophyta.</title>
        <authorList>
            <person name="Lee J."/>
            <person name="Yang E.C."/>
            <person name="Graf L."/>
            <person name="Yang J.H."/>
            <person name="Qiu H."/>
            <person name="Zel Zion U."/>
            <person name="Chan C.X."/>
            <person name="Stephens T.G."/>
            <person name="Weber A.P.M."/>
            <person name="Boo G.H."/>
            <person name="Boo S.M."/>
            <person name="Kim K.M."/>
            <person name="Shin Y."/>
            <person name="Jung M."/>
            <person name="Lee S.J."/>
            <person name="Yim H.S."/>
            <person name="Lee J.H."/>
            <person name="Bhattacharya D."/>
            <person name="Yoon H.S."/>
        </authorList>
    </citation>
    <scope>NUCLEOTIDE SEQUENCE [LARGE SCALE GENOMIC DNA]</scope>
    <source>
        <strain evidence="5 6">SKKU-2015</strain>
        <tissue evidence="5">Whole body</tissue>
    </source>
</reference>
<gene>
    <name evidence="5" type="ORF">BWQ96_07209</name>
</gene>
<name>A0A2V3ILU6_9FLOR</name>
<comment type="caution">
    <text evidence="5">The sequence shown here is derived from an EMBL/GenBank/DDBJ whole genome shotgun (WGS) entry which is preliminary data.</text>
</comment>
<dbReference type="OrthoDB" id="407658at2759"/>
<keyword evidence="4" id="KW-1133">Transmembrane helix</keyword>
<feature type="transmembrane region" description="Helical" evidence="4">
    <location>
        <begin position="455"/>
        <end position="475"/>
    </location>
</feature>
<evidence type="ECO:0000313" key="5">
    <source>
        <dbReference type="EMBL" id="PXF43062.1"/>
    </source>
</evidence>
<sequence>MGITHPGCSLPLPPKPLASPSWPRKIALLHMHDRVSFFARLGNLTEHNKRRYAERHGYDFVLSTLQHTSGIYKQLDCNVSQDLVQSGPDALGKCWGADRDFDIDHSRAPTFGKIKLALSACKGRDDAWLLWTDADAIVINQSVPLESIIDDGYDIMLAYDWLMLNAGMLLIKCSDWSKQFLNSVYNARQFDTARALDQSSFQQHIDNLTKSEADEHIKVVPKYAINVYLEEYRPGDFLVHMAGKLYEATEAGLFAIANQLDILSMVDDKEDIKAFFRSPALLNYYSGLCPVKYGEKQHSCKQDDPRRIFLNETLGSMSYPNRYRHVGLRYYWLGDWKDKYDVSGWNTKRKPFPMQHRNERIQPAPPSFSMNGDAVANGSEGLSIPSNEKQAVEQRLQNAPEEKIQSDDTDHMMKNEDLFEIGHDDNTQVFRPEKPIKDHRDEGLATSNRGFRRPIHVWALAVIVVAFIVRMVIVFRKRKKTSKTH</sequence>
<evidence type="ECO:0000256" key="1">
    <source>
        <dbReference type="ARBA" id="ARBA00005664"/>
    </source>
</evidence>
<dbReference type="Gene3D" id="3.90.550.10">
    <property type="entry name" value="Spore Coat Polysaccharide Biosynthesis Protein SpsA, Chain A"/>
    <property type="match status" value="1"/>
</dbReference>
<evidence type="ECO:0000256" key="2">
    <source>
        <dbReference type="ARBA" id="ARBA00022676"/>
    </source>
</evidence>
<protein>
    <submittedName>
        <fullName evidence="5">Uncharacterized protein</fullName>
    </submittedName>
</protein>
<dbReference type="InterPro" id="IPR008630">
    <property type="entry name" value="Glyco_trans_34"/>
</dbReference>
<comment type="similarity">
    <text evidence="1">Belongs to the glycosyltransferase 34 family.</text>
</comment>
<dbReference type="GO" id="GO:0006487">
    <property type="term" value="P:protein N-linked glycosylation"/>
    <property type="evidence" value="ECO:0007669"/>
    <property type="project" value="TreeGrafter"/>
</dbReference>
<keyword evidence="4" id="KW-0812">Transmembrane</keyword>